<keyword evidence="1" id="KW-0472">Membrane</keyword>
<evidence type="ECO:0000313" key="3">
    <source>
        <dbReference type="Proteomes" id="UP000330807"/>
    </source>
</evidence>
<accession>A0A5K1JDI1</accession>
<gene>
    <name evidence="2" type="ORF">LMKDKBCB_02243</name>
</gene>
<name>A0A5K1JDI1_9ACTN</name>
<keyword evidence="1" id="KW-0812">Transmembrane</keyword>
<keyword evidence="1" id="KW-1133">Transmembrane helix</keyword>
<dbReference type="AlphaFoldDB" id="A0A5K1JDI1"/>
<organism evidence="2 3">
    <name type="scientific">Collinsella aerofaciens</name>
    <dbReference type="NCBI Taxonomy" id="74426"/>
    <lineage>
        <taxon>Bacteria</taxon>
        <taxon>Bacillati</taxon>
        <taxon>Actinomycetota</taxon>
        <taxon>Coriobacteriia</taxon>
        <taxon>Coriobacteriales</taxon>
        <taxon>Coriobacteriaceae</taxon>
        <taxon>Collinsella</taxon>
    </lineage>
</organism>
<evidence type="ECO:0000313" key="2">
    <source>
        <dbReference type="EMBL" id="VWM02003.1"/>
    </source>
</evidence>
<evidence type="ECO:0000256" key="1">
    <source>
        <dbReference type="SAM" id="Phobius"/>
    </source>
</evidence>
<dbReference type="RefSeq" id="WP_269319845.1">
    <property type="nucleotide sequence ID" value="NZ_CABWIH010000054.1"/>
</dbReference>
<protein>
    <submittedName>
        <fullName evidence="2">Uncharacterized protein</fullName>
    </submittedName>
</protein>
<proteinExistence type="predicted"/>
<reference evidence="2 3" key="1">
    <citation type="submission" date="2019-10" db="EMBL/GenBank/DDBJ databases">
        <authorList>
            <person name="Wolf R A."/>
        </authorList>
    </citation>
    <scope>NUCLEOTIDE SEQUENCE [LARGE SCALE GENOMIC DNA]</scope>
    <source>
        <strain evidence="2">Collinsella_aerofaciens_AK_138A</strain>
    </source>
</reference>
<dbReference type="EMBL" id="CABWIH010000054">
    <property type="protein sequence ID" value="VWM02003.1"/>
    <property type="molecule type" value="Genomic_DNA"/>
</dbReference>
<sequence length="44" mass="5190">MGVDLFDIVSYPVWKLALLLLGAMALSFFYGWVMAYEKFNERKR</sequence>
<dbReference type="Proteomes" id="UP000330807">
    <property type="component" value="Unassembled WGS sequence"/>
</dbReference>
<feature type="transmembrane region" description="Helical" evidence="1">
    <location>
        <begin position="12"/>
        <end position="35"/>
    </location>
</feature>